<gene>
    <name evidence="2" type="ORF">CCR82_05005</name>
</gene>
<evidence type="ECO:0000313" key="2">
    <source>
        <dbReference type="EMBL" id="MBK5929902.1"/>
    </source>
</evidence>
<dbReference type="RefSeq" id="WP_201244315.1">
    <property type="nucleotide sequence ID" value="NZ_NHSF01000029.1"/>
</dbReference>
<reference evidence="2" key="1">
    <citation type="submission" date="2017-05" db="EMBL/GenBank/DDBJ databases">
        <authorList>
            <person name="Imhoff J.F."/>
            <person name="Rahn T."/>
            <person name="Kuenzel S."/>
            <person name="Neulinger S.C."/>
        </authorList>
    </citation>
    <scope>NUCLEOTIDE SEQUENCE</scope>
    <source>
        <strain evidence="2">DSM 4395</strain>
    </source>
</reference>
<dbReference type="Proteomes" id="UP001296967">
    <property type="component" value="Unassembled WGS sequence"/>
</dbReference>
<proteinExistence type="predicted"/>
<keyword evidence="3" id="KW-1185">Reference proteome</keyword>
<reference evidence="2" key="2">
    <citation type="journal article" date="2020" name="Microorganisms">
        <title>Osmotic Adaptation and Compatible Solute Biosynthesis of Phototrophic Bacteria as Revealed from Genome Analyses.</title>
        <authorList>
            <person name="Imhoff J.F."/>
            <person name="Rahn T."/>
            <person name="Kunzel S."/>
            <person name="Keller A."/>
            <person name="Neulinger S.C."/>
        </authorList>
    </citation>
    <scope>NUCLEOTIDE SEQUENCE</scope>
    <source>
        <strain evidence="2">DSM 4395</strain>
    </source>
</reference>
<comment type="caution">
    <text evidence="2">The sequence shown here is derived from an EMBL/GenBank/DDBJ whole genome shotgun (WGS) entry which is preliminary data.</text>
</comment>
<organism evidence="2 3">
    <name type="scientific">Halochromatium salexigens</name>
    <name type="common">Chromatium salexigens</name>
    <dbReference type="NCBI Taxonomy" id="49447"/>
    <lineage>
        <taxon>Bacteria</taxon>
        <taxon>Pseudomonadati</taxon>
        <taxon>Pseudomonadota</taxon>
        <taxon>Gammaproteobacteria</taxon>
        <taxon>Chromatiales</taxon>
        <taxon>Chromatiaceae</taxon>
        <taxon>Halochromatium</taxon>
    </lineage>
</organism>
<sequence length="82" mass="9155">MAVTPKPKSTPKPSEAEAEKLIRKGGSIPSEHREQKPASVVLRIPSELLERVDATLAARPIKVPRHQWLLEAIVEKLEQDEV</sequence>
<feature type="compositionally biased region" description="Low complexity" evidence="1">
    <location>
        <begin position="1"/>
        <end position="13"/>
    </location>
</feature>
<dbReference type="EMBL" id="NHSF01000029">
    <property type="protein sequence ID" value="MBK5929902.1"/>
    <property type="molecule type" value="Genomic_DNA"/>
</dbReference>
<name>A0AAJ0UFZ9_HALSE</name>
<evidence type="ECO:0000256" key="1">
    <source>
        <dbReference type="SAM" id="MobiDB-lite"/>
    </source>
</evidence>
<feature type="region of interest" description="Disordered" evidence="1">
    <location>
        <begin position="1"/>
        <end position="38"/>
    </location>
</feature>
<dbReference type="AlphaFoldDB" id="A0AAJ0UFZ9"/>
<evidence type="ECO:0000313" key="3">
    <source>
        <dbReference type="Proteomes" id="UP001296967"/>
    </source>
</evidence>
<accession>A0AAJ0UFZ9</accession>
<protein>
    <submittedName>
        <fullName evidence="2">Uncharacterized protein</fullName>
    </submittedName>
</protein>